<dbReference type="AlphaFoldDB" id="A0A554SCZ0"/>
<proteinExistence type="inferred from homology"/>
<dbReference type="SUPFAM" id="SSF53474">
    <property type="entry name" value="alpha/beta-Hydrolases"/>
    <property type="match status" value="1"/>
</dbReference>
<gene>
    <name evidence="6" type="ORF">FNM00_06560</name>
</gene>
<accession>A0A554SCZ0</accession>
<evidence type="ECO:0000256" key="2">
    <source>
        <dbReference type="ARBA" id="ARBA00022729"/>
    </source>
</evidence>
<evidence type="ECO:0000259" key="5">
    <source>
        <dbReference type="Pfam" id="PF08386"/>
    </source>
</evidence>
<name>A0A554SCZ0_9ACTN</name>
<organism evidence="6 7">
    <name type="scientific">Aeromicrobium piscarium</name>
    <dbReference type="NCBI Taxonomy" id="2590901"/>
    <lineage>
        <taxon>Bacteria</taxon>
        <taxon>Bacillati</taxon>
        <taxon>Actinomycetota</taxon>
        <taxon>Actinomycetes</taxon>
        <taxon>Propionibacteriales</taxon>
        <taxon>Nocardioidaceae</taxon>
        <taxon>Aeromicrobium</taxon>
    </lineage>
</organism>
<keyword evidence="4" id="KW-0472">Membrane</keyword>
<evidence type="ECO:0000256" key="1">
    <source>
        <dbReference type="ARBA" id="ARBA00010088"/>
    </source>
</evidence>
<evidence type="ECO:0000256" key="3">
    <source>
        <dbReference type="ARBA" id="ARBA00022801"/>
    </source>
</evidence>
<evidence type="ECO:0000313" key="7">
    <source>
        <dbReference type="Proteomes" id="UP000316988"/>
    </source>
</evidence>
<comment type="caution">
    <text evidence="6">The sequence shown here is derived from an EMBL/GenBank/DDBJ whole genome shotgun (WGS) entry which is preliminary data.</text>
</comment>
<keyword evidence="4" id="KW-0812">Transmembrane</keyword>
<dbReference type="InterPro" id="IPR013595">
    <property type="entry name" value="Pept_S33_TAP-like_C"/>
</dbReference>
<dbReference type="Pfam" id="PF08386">
    <property type="entry name" value="Abhydrolase_4"/>
    <property type="match status" value="1"/>
</dbReference>
<sequence>MPGGSRSQCRPAPGRRAHDDEVLAVNRSAAIALGAAGVVLALIVAAAVYVIGDWGEDDAAQPSTPTGEQAPEGLDAFYDQQIDWTSCDSGDARCATAEVPVDYDDPSGETLDLALLKVEATGERQGTIFVNPGGPGGSAQDFALMMGTRFPSSVREAYDIVGVDPRGVGESTPLQCLDDADFDAFIGLDPDPETPEEIEESRDGIVAMGDACRENSGDLAAHVSTAEVAQDHDVLRAALGEEAFNWFGASYGTQLGAQYAEMFPDHVGRMVLDGGLDPALSSIEVSLGQAEGFQRALDAYIASCVADGNCPLGSNEDEALDTVAGFMADLEQEPLVSGGGRELTEGLAFYGVAVTLYAKESWSYLTAAFEAALGDDDPGVFLQLADIYFDRNARGEFQSNSGQVIYAVNCLDGPVDVTVDEVESEWLPQFREASPVFGGALGWGVMACADWPIESTNPQEPVAAEGADPIVVVGTTRDPATPYEWSQSLAEELDSGVLVTREGDGHTGYGMGSACVDDAINAYLVDGTVPDDGLVCGE</sequence>
<evidence type="ECO:0000313" key="6">
    <source>
        <dbReference type="EMBL" id="TSD64209.1"/>
    </source>
</evidence>
<keyword evidence="4" id="KW-1133">Transmembrane helix</keyword>
<feature type="transmembrane region" description="Helical" evidence="4">
    <location>
        <begin position="29"/>
        <end position="51"/>
    </location>
</feature>
<dbReference type="Proteomes" id="UP000316988">
    <property type="component" value="Unassembled WGS sequence"/>
</dbReference>
<protein>
    <submittedName>
        <fullName evidence="6">Alpha/beta hydrolase</fullName>
    </submittedName>
</protein>
<keyword evidence="7" id="KW-1185">Reference proteome</keyword>
<dbReference type="GO" id="GO:0016787">
    <property type="term" value="F:hydrolase activity"/>
    <property type="evidence" value="ECO:0007669"/>
    <property type="project" value="UniProtKB-KW"/>
</dbReference>
<dbReference type="OrthoDB" id="3930934at2"/>
<feature type="domain" description="Peptidase S33 tripeptidyl aminopeptidase-like C-terminal" evidence="5">
    <location>
        <begin position="434"/>
        <end position="536"/>
    </location>
</feature>
<dbReference type="EMBL" id="VLNT01000004">
    <property type="protein sequence ID" value="TSD64209.1"/>
    <property type="molecule type" value="Genomic_DNA"/>
</dbReference>
<dbReference type="PANTHER" id="PTHR43248:SF29">
    <property type="entry name" value="TRIPEPTIDYL AMINOPEPTIDASE"/>
    <property type="match status" value="1"/>
</dbReference>
<comment type="similarity">
    <text evidence="1">Belongs to the peptidase S33 family.</text>
</comment>
<dbReference type="Gene3D" id="3.40.50.1820">
    <property type="entry name" value="alpha/beta hydrolase"/>
    <property type="match status" value="1"/>
</dbReference>
<keyword evidence="2" id="KW-0732">Signal</keyword>
<dbReference type="InterPro" id="IPR029058">
    <property type="entry name" value="AB_hydrolase_fold"/>
</dbReference>
<reference evidence="6 7" key="1">
    <citation type="submission" date="2019-07" db="EMBL/GenBank/DDBJ databases">
        <authorList>
            <person name="Zhao L.H."/>
        </authorList>
    </citation>
    <scope>NUCLEOTIDE SEQUENCE [LARGE SCALE GENOMIC DNA]</scope>
    <source>
        <strain evidence="6 7">Co35</strain>
    </source>
</reference>
<evidence type="ECO:0000256" key="4">
    <source>
        <dbReference type="SAM" id="Phobius"/>
    </source>
</evidence>
<dbReference type="InterPro" id="IPR051601">
    <property type="entry name" value="Serine_prot/Carboxylest_S33"/>
</dbReference>
<keyword evidence="3 6" id="KW-0378">Hydrolase</keyword>
<dbReference type="PANTHER" id="PTHR43248">
    <property type="entry name" value="2-SUCCINYL-6-HYDROXY-2,4-CYCLOHEXADIENE-1-CARBOXYLATE SYNTHASE"/>
    <property type="match status" value="1"/>
</dbReference>